<dbReference type="HOGENOM" id="CLU_3298592_0_0_6"/>
<dbReference type="KEGG" id="vvy:VV0405"/>
<dbReference type="Proteomes" id="UP000002675">
    <property type="component" value="Chromosome I"/>
</dbReference>
<dbReference type="AlphaFoldDB" id="Q7MPF7"/>
<organism evidence="1 2">
    <name type="scientific">Vibrio vulnificus (strain YJ016)</name>
    <dbReference type="NCBI Taxonomy" id="196600"/>
    <lineage>
        <taxon>Bacteria</taxon>
        <taxon>Pseudomonadati</taxon>
        <taxon>Pseudomonadota</taxon>
        <taxon>Gammaproteobacteria</taxon>
        <taxon>Vibrionales</taxon>
        <taxon>Vibrionaceae</taxon>
        <taxon>Vibrio</taxon>
    </lineage>
</organism>
<evidence type="ECO:0000313" key="1">
    <source>
        <dbReference type="EMBL" id="BAC93170.1"/>
    </source>
</evidence>
<gene>
    <name evidence="1" type="ordered locus">VV0405</name>
</gene>
<reference evidence="1 2" key="1">
    <citation type="journal article" date="2003" name="Genome Res.">
        <title>Comparative genome analysis of Vibrio vulnificus, a marine pathogen.</title>
        <authorList>
            <person name="Chen C.Y."/>
            <person name="Wu K.M."/>
            <person name="Chang Y.C."/>
            <person name="Chang C.H."/>
            <person name="Tsai H.C."/>
            <person name="Liao T.L."/>
            <person name="Liu Y.M."/>
            <person name="Chen H.J."/>
            <person name="Shen A.B."/>
            <person name="Li J.C."/>
            <person name="Su T.L."/>
            <person name="Shao C.P."/>
            <person name="Lee C.T."/>
            <person name="Hor L.I."/>
            <person name="Tsai S.F."/>
        </authorList>
    </citation>
    <scope>NUCLEOTIDE SEQUENCE [LARGE SCALE GENOMIC DNA]</scope>
    <source>
        <strain evidence="1 2">YJ016</strain>
    </source>
</reference>
<evidence type="ECO:0000313" key="2">
    <source>
        <dbReference type="Proteomes" id="UP000002675"/>
    </source>
</evidence>
<name>Q7MPF7_VIBVY</name>
<proteinExistence type="predicted"/>
<dbReference type="EMBL" id="BA000037">
    <property type="protein sequence ID" value="BAC93170.1"/>
    <property type="molecule type" value="Genomic_DNA"/>
</dbReference>
<sequence>MVDNPVLHSGICLARAISLATHECSTVSVGRNKRSVHPWL</sequence>
<accession>Q7MPF7</accession>
<protein>
    <submittedName>
        <fullName evidence="1">Uncharacterized protein</fullName>
    </submittedName>
</protein>